<feature type="transmembrane region" description="Helical" evidence="10">
    <location>
        <begin position="7"/>
        <end position="27"/>
    </location>
</feature>
<feature type="region of interest" description="Disordered" evidence="9">
    <location>
        <begin position="52"/>
        <end position="79"/>
    </location>
</feature>
<evidence type="ECO:0000256" key="5">
    <source>
        <dbReference type="ARBA" id="ARBA00022968"/>
    </source>
</evidence>
<dbReference type="GO" id="GO:0046354">
    <property type="term" value="P:mannan biosynthetic process"/>
    <property type="evidence" value="ECO:0007669"/>
    <property type="project" value="TreeGrafter"/>
</dbReference>
<keyword evidence="6 10" id="KW-1133">Transmembrane helix</keyword>
<evidence type="ECO:0000256" key="6">
    <source>
        <dbReference type="ARBA" id="ARBA00022989"/>
    </source>
</evidence>
<dbReference type="EMBL" id="MU128911">
    <property type="protein sequence ID" value="KAF9520505.1"/>
    <property type="molecule type" value="Genomic_DNA"/>
</dbReference>
<keyword evidence="8 10" id="KW-0472">Membrane</keyword>
<evidence type="ECO:0000256" key="4">
    <source>
        <dbReference type="ARBA" id="ARBA00022692"/>
    </source>
</evidence>
<name>A0A9P6BAF9_9AGAM</name>
<dbReference type="Pfam" id="PF11051">
    <property type="entry name" value="Mannosyl_trans3"/>
    <property type="match status" value="2"/>
</dbReference>
<reference evidence="11" key="1">
    <citation type="journal article" date="2020" name="Nat. Commun.">
        <title>Large-scale genome sequencing of mycorrhizal fungi provides insights into the early evolution of symbiotic traits.</title>
        <authorList>
            <person name="Miyauchi S."/>
            <person name="Kiss E."/>
            <person name="Kuo A."/>
            <person name="Drula E."/>
            <person name="Kohler A."/>
            <person name="Sanchez-Garcia M."/>
            <person name="Morin E."/>
            <person name="Andreopoulos B."/>
            <person name="Barry K.W."/>
            <person name="Bonito G."/>
            <person name="Buee M."/>
            <person name="Carver A."/>
            <person name="Chen C."/>
            <person name="Cichocki N."/>
            <person name="Clum A."/>
            <person name="Culley D."/>
            <person name="Crous P.W."/>
            <person name="Fauchery L."/>
            <person name="Girlanda M."/>
            <person name="Hayes R.D."/>
            <person name="Keri Z."/>
            <person name="LaButti K."/>
            <person name="Lipzen A."/>
            <person name="Lombard V."/>
            <person name="Magnuson J."/>
            <person name="Maillard F."/>
            <person name="Murat C."/>
            <person name="Nolan M."/>
            <person name="Ohm R.A."/>
            <person name="Pangilinan J."/>
            <person name="Pereira M.F."/>
            <person name="Perotto S."/>
            <person name="Peter M."/>
            <person name="Pfister S."/>
            <person name="Riley R."/>
            <person name="Sitrit Y."/>
            <person name="Stielow J.B."/>
            <person name="Szollosi G."/>
            <person name="Zifcakova L."/>
            <person name="Stursova M."/>
            <person name="Spatafora J.W."/>
            <person name="Tedersoo L."/>
            <person name="Vaario L.M."/>
            <person name="Yamada A."/>
            <person name="Yan M."/>
            <person name="Wang P."/>
            <person name="Xu J."/>
            <person name="Bruns T."/>
            <person name="Baldrian P."/>
            <person name="Vilgalys R."/>
            <person name="Dunand C."/>
            <person name="Henrissat B."/>
            <person name="Grigoriev I.V."/>
            <person name="Hibbett D."/>
            <person name="Nagy L.G."/>
            <person name="Martin F.M."/>
        </authorList>
    </citation>
    <scope>NUCLEOTIDE SEQUENCE</scope>
    <source>
        <strain evidence="11">UP504</strain>
    </source>
</reference>
<keyword evidence="5" id="KW-0735">Signal-anchor</keyword>
<evidence type="ECO:0000256" key="8">
    <source>
        <dbReference type="ARBA" id="ARBA00023136"/>
    </source>
</evidence>
<gene>
    <name evidence="11" type="ORF">BS47DRAFT_1323530</name>
</gene>
<dbReference type="GO" id="GO:0000139">
    <property type="term" value="C:Golgi membrane"/>
    <property type="evidence" value="ECO:0007669"/>
    <property type="project" value="UniProtKB-SubCell"/>
</dbReference>
<accession>A0A9P6BAF9</accession>
<dbReference type="AlphaFoldDB" id="A0A9P6BAF9"/>
<dbReference type="InterPro" id="IPR029044">
    <property type="entry name" value="Nucleotide-diphossugar_trans"/>
</dbReference>
<comment type="similarity">
    <text evidence="2">Belongs to the MNN1/MNT family.</text>
</comment>
<dbReference type="PANTHER" id="PTHR31646:SF1">
    <property type="entry name" value="ALPHA-1,2-MANNOSYLTRANSFERASE MNN2"/>
    <property type="match status" value="1"/>
</dbReference>
<dbReference type="GO" id="GO:0000026">
    <property type="term" value="F:alpha-1,2-mannosyltransferase activity"/>
    <property type="evidence" value="ECO:0007669"/>
    <property type="project" value="TreeGrafter"/>
</dbReference>
<comment type="subcellular location">
    <subcellularLocation>
        <location evidence="1">Golgi apparatus membrane</location>
        <topology evidence="1">Single-pass type II membrane protein</topology>
    </subcellularLocation>
</comment>
<dbReference type="InterPro" id="IPR022751">
    <property type="entry name" value="Alpha_mannosyltransferase"/>
</dbReference>
<protein>
    <submittedName>
        <fullName evidence="11">Glycosyltransferase family 71 protein</fullName>
    </submittedName>
</protein>
<proteinExistence type="inferred from homology"/>
<evidence type="ECO:0000256" key="10">
    <source>
        <dbReference type="SAM" id="Phobius"/>
    </source>
</evidence>
<evidence type="ECO:0000256" key="1">
    <source>
        <dbReference type="ARBA" id="ARBA00004323"/>
    </source>
</evidence>
<organism evidence="11 12">
    <name type="scientific">Hydnum rufescens UP504</name>
    <dbReference type="NCBI Taxonomy" id="1448309"/>
    <lineage>
        <taxon>Eukaryota</taxon>
        <taxon>Fungi</taxon>
        <taxon>Dikarya</taxon>
        <taxon>Basidiomycota</taxon>
        <taxon>Agaricomycotina</taxon>
        <taxon>Agaricomycetes</taxon>
        <taxon>Cantharellales</taxon>
        <taxon>Hydnaceae</taxon>
        <taxon>Hydnum</taxon>
    </lineage>
</organism>
<dbReference type="Gene3D" id="3.90.550.10">
    <property type="entry name" value="Spore Coat Polysaccharide Biosynthesis Protein SpsA, Chain A"/>
    <property type="match status" value="1"/>
</dbReference>
<dbReference type="Proteomes" id="UP000886523">
    <property type="component" value="Unassembled WGS sequence"/>
</dbReference>
<keyword evidence="12" id="KW-1185">Reference proteome</keyword>
<keyword evidence="3" id="KW-0808">Transferase</keyword>
<evidence type="ECO:0000313" key="11">
    <source>
        <dbReference type="EMBL" id="KAF9520505.1"/>
    </source>
</evidence>
<keyword evidence="7" id="KW-0333">Golgi apparatus</keyword>
<keyword evidence="4 10" id="KW-0812">Transmembrane</keyword>
<evidence type="ECO:0000313" key="12">
    <source>
        <dbReference type="Proteomes" id="UP000886523"/>
    </source>
</evidence>
<evidence type="ECO:0000256" key="2">
    <source>
        <dbReference type="ARBA" id="ARBA00009105"/>
    </source>
</evidence>
<dbReference type="SUPFAM" id="SSF53448">
    <property type="entry name" value="Nucleotide-diphospho-sugar transferases"/>
    <property type="match status" value="1"/>
</dbReference>
<dbReference type="PANTHER" id="PTHR31646">
    <property type="entry name" value="ALPHA-1,2-MANNOSYLTRANSFERASE MNN2"/>
    <property type="match status" value="1"/>
</dbReference>
<comment type="caution">
    <text evidence="11">The sequence shown here is derived from an EMBL/GenBank/DDBJ whole genome shotgun (WGS) entry which is preliminary data.</text>
</comment>
<evidence type="ECO:0000256" key="9">
    <source>
        <dbReference type="SAM" id="MobiDB-lite"/>
    </source>
</evidence>
<evidence type="ECO:0000256" key="7">
    <source>
        <dbReference type="ARBA" id="ARBA00023034"/>
    </source>
</evidence>
<sequence length="532" mass="59724">MLVRKSTLSFIIVGAAVFVVGSSFLVWRPEYTENIVPSKWIDWTGVKADGSDRPLPISSPLSDHQAPPQDGPIRPDDDIGVKPLPISIENNQLIPIEISSEDLVHRLRTFLSAPVLTYAESAKASEKTCPREVSDRQVNPDQLHDQIGMWTSIENDELVRRRVAIVKYLEALEKNGRALLGSSATGKGRGIVMTGGNRDTTSRLLVTLRILRKEHKSTLPVEIFTFPDEISDRTVLDEFKELGAKVKELQGKSKLNIWKNFQIKADAIILSSFDEVLYLDSDNIPLRDPSYLFDSELYKGEGRPKVVFWPDLNKDHPDNPIWRLMGKTCNNTEFEVESGQILISKSGNHGFNMAALHVAAHMQEDHEFYFSLSGGDKDTFRYGFWALQVPYAVSPRWLSSLGFHSEYDNRFCGIAMLQYEIIDRLGSHPLPLFVHANLLKHRNYVPGSGAFQTIKRAAFDGANLPSLDAARMWVYQSGGMCVDVEVQEQAKPGVTADGVQRVVEERWDQVYEGAFAGFADMYRRHGGRGGGW</sequence>
<evidence type="ECO:0000256" key="3">
    <source>
        <dbReference type="ARBA" id="ARBA00022679"/>
    </source>
</evidence>
<dbReference type="OrthoDB" id="430354at2759"/>